<sequence length="219" mass="24788">MKQSLFLWMVFFLTSCVSTSHLVEINDPYKETKGIKLMQNLIGISSEKNASINGNKYLSVSFAYNLEIKKSEPASLTLEIQTQTPIRVDELDSVIFINLDNEKIKLVSADSSLKIKGRRPNTTSAVSIANGDKKEEKIVTTTTENGSYQLLFHQYIIPENLWFPIANTQDIQYRLYIGKEGIDVKLNLAQTEKLKIFLTKSMQLRDANLPPTPEGLKKL</sequence>
<evidence type="ECO:0000256" key="1">
    <source>
        <dbReference type="SAM" id="SignalP"/>
    </source>
</evidence>
<protein>
    <recommendedName>
        <fullName evidence="4">Lipoprotein</fullName>
    </recommendedName>
</protein>
<reference evidence="2" key="1">
    <citation type="journal article" date="2020" name="Int. J. Syst. Evol. Microbiol.">
        <title>Aquipluma nitroreducens gen. nov. sp. nov., a novel facultatively anaerobic bacterium isolated from a freshwater lake.</title>
        <authorList>
            <person name="Watanabe M."/>
            <person name="Kojima H."/>
            <person name="Fukui M."/>
        </authorList>
    </citation>
    <scope>NUCLEOTIDE SEQUENCE</scope>
    <source>
        <strain evidence="2">MeG22</strain>
    </source>
</reference>
<feature type="chain" id="PRO_5024431382" description="Lipoprotein" evidence="1">
    <location>
        <begin position="23"/>
        <end position="219"/>
    </location>
</feature>
<keyword evidence="3" id="KW-1185">Reference proteome</keyword>
<dbReference type="EMBL" id="AP018694">
    <property type="protein sequence ID" value="BBE17617.1"/>
    <property type="molecule type" value="Genomic_DNA"/>
</dbReference>
<dbReference type="AlphaFoldDB" id="A0A5K7S7Z4"/>
<evidence type="ECO:0000313" key="2">
    <source>
        <dbReference type="EMBL" id="BBE17617.1"/>
    </source>
</evidence>
<accession>A0A5K7S7Z4</accession>
<dbReference type="KEGG" id="anf:AQPE_1774"/>
<keyword evidence="1" id="KW-0732">Signal</keyword>
<name>A0A5K7S7Z4_9BACT</name>
<dbReference type="RefSeq" id="WP_318350597.1">
    <property type="nucleotide sequence ID" value="NZ_AP018694.1"/>
</dbReference>
<gene>
    <name evidence="2" type="ORF">AQPE_1774</name>
</gene>
<dbReference type="PROSITE" id="PS51257">
    <property type="entry name" value="PROKAR_LIPOPROTEIN"/>
    <property type="match status" value="1"/>
</dbReference>
<dbReference type="Proteomes" id="UP001193389">
    <property type="component" value="Chromosome"/>
</dbReference>
<proteinExistence type="predicted"/>
<evidence type="ECO:0000313" key="3">
    <source>
        <dbReference type="Proteomes" id="UP001193389"/>
    </source>
</evidence>
<evidence type="ECO:0008006" key="4">
    <source>
        <dbReference type="Google" id="ProtNLM"/>
    </source>
</evidence>
<organism evidence="2 3">
    <name type="scientific">Aquipluma nitroreducens</name>
    <dbReference type="NCBI Taxonomy" id="2010828"/>
    <lineage>
        <taxon>Bacteria</taxon>
        <taxon>Pseudomonadati</taxon>
        <taxon>Bacteroidota</taxon>
        <taxon>Bacteroidia</taxon>
        <taxon>Marinilabiliales</taxon>
        <taxon>Prolixibacteraceae</taxon>
        <taxon>Aquipluma</taxon>
    </lineage>
</organism>
<feature type="signal peptide" evidence="1">
    <location>
        <begin position="1"/>
        <end position="22"/>
    </location>
</feature>